<dbReference type="AlphaFoldDB" id="A0A1E3PLP5"/>
<keyword evidence="6 8" id="KW-0804">Transcription</keyword>
<keyword evidence="5 8" id="KW-0010">Activator</keyword>
<dbReference type="InterPro" id="IPR021384">
    <property type="entry name" value="Mediator_Med21"/>
</dbReference>
<evidence type="ECO:0000256" key="3">
    <source>
        <dbReference type="ARBA" id="ARBA00019691"/>
    </source>
</evidence>
<keyword evidence="12" id="KW-1185">Reference proteome</keyword>
<dbReference type="Gene3D" id="6.10.280.10">
    <property type="entry name" value="Mediator complex, subunit Med21"/>
    <property type="match status" value="1"/>
</dbReference>
<dbReference type="SUPFAM" id="SSF140718">
    <property type="entry name" value="Mediator hinge subcomplex-like"/>
    <property type="match status" value="1"/>
</dbReference>
<dbReference type="PANTHER" id="PTHR13381:SF0">
    <property type="entry name" value="MEDIATOR OF RNA POLYMERASE II TRANSCRIPTION SUBUNIT 21"/>
    <property type="match status" value="1"/>
</dbReference>
<evidence type="ECO:0000313" key="11">
    <source>
        <dbReference type="EMBL" id="ODQ66248.1"/>
    </source>
</evidence>
<comment type="subcellular location">
    <subcellularLocation>
        <location evidence="1 8">Nucleus</location>
    </subcellularLocation>
</comment>
<dbReference type="OrthoDB" id="526653at2759"/>
<dbReference type="PANTHER" id="PTHR13381">
    <property type="entry name" value="RNA POLYMERASE II HOLOENZYME COMPONENT SRB7"/>
    <property type="match status" value="1"/>
</dbReference>
<evidence type="ECO:0000256" key="5">
    <source>
        <dbReference type="ARBA" id="ARBA00023159"/>
    </source>
</evidence>
<keyword evidence="4 8" id="KW-0805">Transcription regulation</keyword>
<dbReference type="Pfam" id="PF11221">
    <property type="entry name" value="Med21"/>
    <property type="match status" value="1"/>
</dbReference>
<dbReference type="GO" id="GO:0003712">
    <property type="term" value="F:transcription coregulator activity"/>
    <property type="evidence" value="ECO:0007669"/>
    <property type="project" value="TreeGrafter"/>
</dbReference>
<comment type="similarity">
    <text evidence="2 8">Belongs to the Mediator complex subunit 21 family.</text>
</comment>
<keyword evidence="9" id="KW-0175">Coiled coil</keyword>
<evidence type="ECO:0000256" key="7">
    <source>
        <dbReference type="ARBA" id="ARBA00023242"/>
    </source>
</evidence>
<evidence type="ECO:0000256" key="10">
    <source>
        <dbReference type="SAM" id="MobiDB-lite"/>
    </source>
</evidence>
<name>A0A1E3PLP5_9ASCO</name>
<gene>
    <name evidence="11" type="ORF">NADFUDRAFT_50169</name>
</gene>
<reference evidence="11 12" key="1">
    <citation type="journal article" date="2016" name="Proc. Natl. Acad. Sci. U.S.A.">
        <title>Comparative genomics of biotechnologically important yeasts.</title>
        <authorList>
            <person name="Riley R."/>
            <person name="Haridas S."/>
            <person name="Wolfe K.H."/>
            <person name="Lopes M.R."/>
            <person name="Hittinger C.T."/>
            <person name="Goeker M."/>
            <person name="Salamov A.A."/>
            <person name="Wisecaver J.H."/>
            <person name="Long T.M."/>
            <person name="Calvey C.H."/>
            <person name="Aerts A.L."/>
            <person name="Barry K.W."/>
            <person name="Choi C."/>
            <person name="Clum A."/>
            <person name="Coughlan A.Y."/>
            <person name="Deshpande S."/>
            <person name="Douglass A.P."/>
            <person name="Hanson S.J."/>
            <person name="Klenk H.-P."/>
            <person name="LaButti K.M."/>
            <person name="Lapidus A."/>
            <person name="Lindquist E.A."/>
            <person name="Lipzen A.M."/>
            <person name="Meier-Kolthoff J.P."/>
            <person name="Ohm R.A."/>
            <person name="Otillar R.P."/>
            <person name="Pangilinan J.L."/>
            <person name="Peng Y."/>
            <person name="Rokas A."/>
            <person name="Rosa C.A."/>
            <person name="Scheuner C."/>
            <person name="Sibirny A.A."/>
            <person name="Slot J.C."/>
            <person name="Stielow J.B."/>
            <person name="Sun H."/>
            <person name="Kurtzman C.P."/>
            <person name="Blackwell M."/>
            <person name="Grigoriev I.V."/>
            <person name="Jeffries T.W."/>
        </authorList>
    </citation>
    <scope>NUCLEOTIDE SEQUENCE [LARGE SCALE GENOMIC DNA]</scope>
    <source>
        <strain evidence="11 12">DSM 6958</strain>
    </source>
</reference>
<sequence length="178" mass="19780">MADRLTQLQTCLDQLVKQCYSSLSYINKNHDFKSVDPNLSIGAIAATANITLSDPNVVPVPREEFQRVQMELARDLVVKTQQIEILIDSLPGIGVSKQSQLERVKALEEELQMLDKVKAQEVANCNKIVGQVEGLVNVLTRIERGEMSQTSASEEDNDDFNDGTNENSLQDGDDQMDV</sequence>
<organism evidence="11 12">
    <name type="scientific">Nadsonia fulvescens var. elongata DSM 6958</name>
    <dbReference type="NCBI Taxonomy" id="857566"/>
    <lineage>
        <taxon>Eukaryota</taxon>
        <taxon>Fungi</taxon>
        <taxon>Dikarya</taxon>
        <taxon>Ascomycota</taxon>
        <taxon>Saccharomycotina</taxon>
        <taxon>Dipodascomycetes</taxon>
        <taxon>Dipodascales</taxon>
        <taxon>Dipodascales incertae sedis</taxon>
        <taxon>Nadsonia</taxon>
    </lineage>
</organism>
<evidence type="ECO:0000256" key="1">
    <source>
        <dbReference type="ARBA" id="ARBA00004123"/>
    </source>
</evidence>
<dbReference type="GO" id="GO:0016592">
    <property type="term" value="C:mediator complex"/>
    <property type="evidence" value="ECO:0007669"/>
    <property type="project" value="UniProtKB-UniRule"/>
</dbReference>
<dbReference type="EMBL" id="KV454408">
    <property type="protein sequence ID" value="ODQ66248.1"/>
    <property type="molecule type" value="Genomic_DNA"/>
</dbReference>
<feature type="region of interest" description="Disordered" evidence="10">
    <location>
        <begin position="146"/>
        <end position="178"/>
    </location>
</feature>
<evidence type="ECO:0000256" key="4">
    <source>
        <dbReference type="ARBA" id="ARBA00023015"/>
    </source>
</evidence>
<evidence type="ECO:0000313" key="12">
    <source>
        <dbReference type="Proteomes" id="UP000095009"/>
    </source>
</evidence>
<dbReference type="InterPro" id="IPR037212">
    <property type="entry name" value="Med7/Med21-like"/>
</dbReference>
<proteinExistence type="inferred from homology"/>
<evidence type="ECO:0000256" key="6">
    <source>
        <dbReference type="ARBA" id="ARBA00023163"/>
    </source>
</evidence>
<dbReference type="GO" id="GO:0006357">
    <property type="term" value="P:regulation of transcription by RNA polymerase II"/>
    <property type="evidence" value="ECO:0007669"/>
    <property type="project" value="TreeGrafter"/>
</dbReference>
<dbReference type="STRING" id="857566.A0A1E3PLP5"/>
<evidence type="ECO:0000256" key="8">
    <source>
        <dbReference type="RuleBase" id="RU366036"/>
    </source>
</evidence>
<evidence type="ECO:0000256" key="9">
    <source>
        <dbReference type="SAM" id="Coils"/>
    </source>
</evidence>
<accession>A0A1E3PLP5</accession>
<dbReference type="Proteomes" id="UP000095009">
    <property type="component" value="Unassembled WGS sequence"/>
</dbReference>
<evidence type="ECO:0000256" key="2">
    <source>
        <dbReference type="ARBA" id="ARBA00005770"/>
    </source>
</evidence>
<comment type="subunit">
    <text evidence="8">Component of the Mediator complex.</text>
</comment>
<keyword evidence="7 8" id="KW-0539">Nucleus</keyword>
<comment type="function">
    <text evidence="8">Component of the Mediator complex, a coactivator involved in the regulated transcription of nearly all RNA polymerase II-dependent genes. Mediator functions as a bridge to convey information from gene-specific regulatory proteins to the basal RNA polymerase II transcription machinery. Mediator is recruited to promoters by direct interactions with regulatory proteins and serves as a scaffold for the assembly of a functional preinitiation complex with RNA polymerase II and the general transcription factors.</text>
</comment>
<feature type="coiled-coil region" evidence="9">
    <location>
        <begin position="97"/>
        <end position="124"/>
    </location>
</feature>
<protein>
    <recommendedName>
        <fullName evidence="3 8">Mediator of RNA polymerase II transcription subunit 21</fullName>
    </recommendedName>
</protein>